<dbReference type="RefSeq" id="WP_342114628.1">
    <property type="nucleotide sequence ID" value="NZ_JBCAUN010000002.1"/>
</dbReference>
<gene>
    <name evidence="1" type="ORF">WJX64_12755</name>
</gene>
<dbReference type="EMBL" id="JBCLVG010000002">
    <property type="protein sequence ID" value="MEN1947421.1"/>
    <property type="molecule type" value="Genomic_DNA"/>
</dbReference>
<name>A0ABU9W5Z8_9MICO</name>
<accession>A0ABU9W5Z8</accession>
<reference evidence="1 2" key="1">
    <citation type="submission" date="2024-03" db="EMBL/GenBank/DDBJ databases">
        <title>YIM 134122 draft genome.</title>
        <authorList>
            <person name="Zuo S."/>
            <person name="Xiong L."/>
        </authorList>
    </citation>
    <scope>NUCLEOTIDE SEQUENCE [LARGE SCALE GENOMIC DNA]</scope>
    <source>
        <strain evidence="1 2">YIM 134122</strain>
    </source>
</reference>
<protein>
    <submittedName>
        <fullName evidence="1">DUF6375 family protein</fullName>
    </submittedName>
</protein>
<comment type="caution">
    <text evidence="1">The sequence shown here is derived from an EMBL/GenBank/DDBJ whole genome shotgun (WGS) entry which is preliminary data.</text>
</comment>
<dbReference type="Pfam" id="PF19902">
    <property type="entry name" value="DUF6375"/>
    <property type="match status" value="1"/>
</dbReference>
<organism evidence="1 2">
    <name type="scientific">Leifsonia stereocauli</name>
    <dbReference type="NCBI Taxonomy" id="3134136"/>
    <lineage>
        <taxon>Bacteria</taxon>
        <taxon>Bacillati</taxon>
        <taxon>Actinomycetota</taxon>
        <taxon>Actinomycetes</taxon>
        <taxon>Micrococcales</taxon>
        <taxon>Microbacteriaceae</taxon>
        <taxon>Leifsonia</taxon>
    </lineage>
</organism>
<keyword evidence="2" id="KW-1185">Reference proteome</keyword>
<dbReference type="Proteomes" id="UP001425155">
    <property type="component" value="Unassembled WGS sequence"/>
</dbReference>
<dbReference type="InterPro" id="IPR045955">
    <property type="entry name" value="DUF6375"/>
</dbReference>
<evidence type="ECO:0000313" key="1">
    <source>
        <dbReference type="EMBL" id="MEN1947421.1"/>
    </source>
</evidence>
<evidence type="ECO:0000313" key="2">
    <source>
        <dbReference type="Proteomes" id="UP001425155"/>
    </source>
</evidence>
<sequence length="124" mass="13772">MDLKLIGHFASTDDARVARDAIAILTEAAELERDEGRLEYGEPPQMFSDRLLEAMSDTGVHSLGHADVEQFLYDAHVEAQDADVVVRTEEIDVLAYVKVLIAKGARVEIYSMHDHDSAVLMSDE</sequence>
<proteinExistence type="predicted"/>